<evidence type="ECO:0000313" key="2">
    <source>
        <dbReference type="Proteomes" id="UP000017133"/>
    </source>
</evidence>
<dbReference type="PATRIC" id="fig|1389415.4.peg.3935"/>
<reference evidence="1 2" key="1">
    <citation type="submission" date="2013-10" db="EMBL/GenBank/DDBJ databases">
        <title>Whole Genome Shotgun Sequence of Photorhabdus temperata J3.</title>
        <authorList>
            <person name="Park G.-S."/>
            <person name="Hong S.-J."/>
            <person name="Shin J.-H."/>
        </authorList>
    </citation>
    <scope>NUCLEOTIDE SEQUENCE [LARGE SCALE GENOMIC DNA]</scope>
    <source>
        <strain evidence="1 2">J3</strain>
    </source>
</reference>
<dbReference type="AlphaFoldDB" id="U7QYB2"/>
<gene>
    <name evidence="1" type="ORF">O185_19655</name>
</gene>
<sequence>MSLKADLLSPVNSAKAYSLFGAKVFLRRLSVNELYLHEQALKEAESDNMQASIAGAKLILSAITNEHGDPVLPTDLPSPEELLNIHDTVSFIDALNTVQKHSYGTVEEAQKN</sequence>
<proteinExistence type="predicted"/>
<evidence type="ECO:0008006" key="3">
    <source>
        <dbReference type="Google" id="ProtNLM"/>
    </source>
</evidence>
<dbReference type="Proteomes" id="UP000017133">
    <property type="component" value="Unassembled WGS sequence"/>
</dbReference>
<dbReference type="EMBL" id="AXDT01000196">
    <property type="protein sequence ID" value="ERT11406.1"/>
    <property type="molecule type" value="Genomic_DNA"/>
</dbReference>
<dbReference type="InterPro" id="IPR024410">
    <property type="entry name" value="Phage_TAC_12"/>
</dbReference>
<protein>
    <recommendedName>
        <fullName evidence="3">Phage tail protein</fullName>
    </recommendedName>
</protein>
<dbReference type="RefSeq" id="WP_023045814.1">
    <property type="nucleotide sequence ID" value="NZ_AXDT01000196.1"/>
</dbReference>
<dbReference type="Pfam" id="PF16462">
    <property type="entry name" value="Phage_TAC_14"/>
    <property type="match status" value="1"/>
</dbReference>
<evidence type="ECO:0000313" key="1">
    <source>
        <dbReference type="EMBL" id="ERT11406.1"/>
    </source>
</evidence>
<keyword evidence="2" id="KW-1185">Reference proteome</keyword>
<name>U7QYB2_PHOTE</name>
<accession>U7QYB2</accession>
<comment type="caution">
    <text evidence="1">The sequence shown here is derived from an EMBL/GenBank/DDBJ whole genome shotgun (WGS) entry which is preliminary data.</text>
</comment>
<organism evidence="1 2">
    <name type="scientific">Photorhabdus temperata J3</name>
    <dbReference type="NCBI Taxonomy" id="1389415"/>
    <lineage>
        <taxon>Bacteria</taxon>
        <taxon>Pseudomonadati</taxon>
        <taxon>Pseudomonadota</taxon>
        <taxon>Gammaproteobacteria</taxon>
        <taxon>Enterobacterales</taxon>
        <taxon>Morganellaceae</taxon>
        <taxon>Photorhabdus</taxon>
    </lineage>
</organism>